<feature type="transmembrane region" description="Helical" evidence="2">
    <location>
        <begin position="283"/>
        <end position="303"/>
    </location>
</feature>
<feature type="transmembrane region" description="Helical" evidence="2">
    <location>
        <begin position="590"/>
        <end position="610"/>
    </location>
</feature>
<evidence type="ECO:0000313" key="4">
    <source>
        <dbReference type="Proteomes" id="UP001165060"/>
    </source>
</evidence>
<name>A0ABQ6MJL0_9STRA</name>
<feature type="transmembrane region" description="Helical" evidence="2">
    <location>
        <begin position="715"/>
        <end position="733"/>
    </location>
</feature>
<feature type="compositionally biased region" description="Gly residues" evidence="1">
    <location>
        <begin position="1192"/>
        <end position="1214"/>
    </location>
</feature>
<proteinExistence type="predicted"/>
<feature type="transmembrane region" description="Helical" evidence="2">
    <location>
        <begin position="949"/>
        <end position="970"/>
    </location>
</feature>
<keyword evidence="4" id="KW-1185">Reference proteome</keyword>
<organism evidence="3 4">
    <name type="scientific">Tetraparma gracilis</name>
    <dbReference type="NCBI Taxonomy" id="2962635"/>
    <lineage>
        <taxon>Eukaryota</taxon>
        <taxon>Sar</taxon>
        <taxon>Stramenopiles</taxon>
        <taxon>Ochrophyta</taxon>
        <taxon>Bolidophyceae</taxon>
        <taxon>Parmales</taxon>
        <taxon>Triparmaceae</taxon>
        <taxon>Tetraparma</taxon>
    </lineage>
</organism>
<evidence type="ECO:0000256" key="1">
    <source>
        <dbReference type="SAM" id="MobiDB-lite"/>
    </source>
</evidence>
<accession>A0ABQ6MJL0</accession>
<feature type="transmembrane region" description="Helical" evidence="2">
    <location>
        <begin position="74"/>
        <end position="94"/>
    </location>
</feature>
<keyword evidence="2" id="KW-0472">Membrane</keyword>
<gene>
    <name evidence="3" type="ORF">TeGR_g2516</name>
</gene>
<feature type="transmembrane region" description="Helical" evidence="2">
    <location>
        <begin position="155"/>
        <end position="177"/>
    </location>
</feature>
<sequence length="1262" mass="139213">MSSSNSEVGATAELGRVRMKELPSPRVSSGTTSSASSSGPMVYAMTWRILLLLIQMLCTIPHVSYAFTLSNYDMLLGASTHGITVFIAAVALLMDPYPAASVPTVEGKVLGQKSYLTEDHHRFKLTSLPWIEILSASQPWLQVTCSAVAESRLGYVWPVNTSILYSVVYMIVVILLFRRRYRIKQGRLLSTSKLEVLIVLVLPRVVGSSTGALGYLFAESVGCLIQRPAANSMECFDVVLSNNGFAMVFAVIAFIRSWVIPFETSVYSVENIVRFNFEVNEMVQFLSLVMGGMLGLFLFASSTEVDPESLDQFMLQKYPLRRNIKLVSFLLLILSISVSFLPRKFSKTWIASKLKSVLSTRYPTEYARVYRIIFVVLTMIIIGGLDCTYLYYAITLKTSSSPDEQYLSFLFDQAKALYMLILASWPLFLTFNASFFMSRPLGSWRRETAVYLLVLAHALVPVAGNIVLDNYAGAVKCSLAIPFFVLFYHLAFKARQHLGAQSHATIQEHLHNYFMKVLTTLPPLMFLFAEGVGCLLRYNRPWCEPLIDSNLIVSLHLSAALIFYIFFAFSTDSSFTLAKIAKVADCEFHTVAMIVMVALTSWSSFLVFGMRPDINTASYLFEDLGEEGARNVLANYTSYLEIVLTVNSVLWSTCYLIQGVYVKWMYFSELSVGEERESQPAYWQWYLKQNHRCSRALLGVLGSKSDLKIGKLHRAGLLLMIITPLGLEIMCAVEDRGVWEWGAATHFELMLLAIVMYLFTNFDEPPATAGGARRFRFREMLACSVPVVLLGIGFGMKVMNKRGFGFEGSLEVYSHVGYVVNDLGRLVLVAIAMTLVYKSKSVALKLLSLEDKQNVVQNLCFRNGFLGVMPPVLYVGAELSGCMLRYSVLYSHEVELTGAVVYENCSGLFAGSKAVTMHLVALFYVSVSFAQYEDMDFGVPEIMRLDVSWFQISQITLFGLSSLLALTLYGTRDDGMEHSWQFWMLNLFYLTWFMNLCLEGYKKLRPTLKRWTTVASRTMSAARRTSVGGFVLGRGGAGRVGGRDFEKMKVPEDVAVDNYVVEDDEQLPPVAAKPKEKRKSKIQMVGSLGAGGTPPPWMEGGAGGRANAASMASQSSGVGEERGAPKLMKKKSQRGSVNAGEGDNGWRLLEFANKSHSSKKLASKSSFAERKRNSQAAYRAWNSSAASSGSTVGDGGGGGAGSGAGAGAGASGAGGKKKMMKRESVTNKMKRLQMKSLEGSGGLADDDLGGEDGLGVFDPGFL</sequence>
<feature type="transmembrane region" description="Helical" evidence="2">
    <location>
        <begin position="323"/>
        <end position="341"/>
    </location>
</feature>
<dbReference type="Proteomes" id="UP001165060">
    <property type="component" value="Unassembled WGS sequence"/>
</dbReference>
<feature type="region of interest" description="Disordered" evidence="1">
    <location>
        <begin position="1179"/>
        <end position="1262"/>
    </location>
</feature>
<feature type="transmembrane region" description="Helical" evidence="2">
    <location>
        <begin position="473"/>
        <end position="492"/>
    </location>
</feature>
<feature type="transmembrane region" description="Helical" evidence="2">
    <location>
        <begin position="369"/>
        <end position="392"/>
    </location>
</feature>
<feature type="transmembrane region" description="Helical" evidence="2">
    <location>
        <begin position="780"/>
        <end position="798"/>
    </location>
</feature>
<keyword evidence="2" id="KW-1133">Transmembrane helix</keyword>
<feature type="transmembrane region" description="Helical" evidence="2">
    <location>
        <begin position="636"/>
        <end position="657"/>
    </location>
</feature>
<feature type="transmembrane region" description="Helical" evidence="2">
    <location>
        <begin position="550"/>
        <end position="569"/>
    </location>
</feature>
<evidence type="ECO:0000313" key="3">
    <source>
        <dbReference type="EMBL" id="GMI27088.1"/>
    </source>
</evidence>
<comment type="caution">
    <text evidence="3">The sequence shown here is derived from an EMBL/GenBank/DDBJ whole genome shotgun (WGS) entry which is preliminary data.</text>
</comment>
<feature type="transmembrane region" description="Helical" evidence="2">
    <location>
        <begin position="739"/>
        <end position="759"/>
    </location>
</feature>
<feature type="transmembrane region" description="Helical" evidence="2">
    <location>
        <begin position="449"/>
        <end position="467"/>
    </location>
</feature>
<feature type="transmembrane region" description="Helical" evidence="2">
    <location>
        <begin position="416"/>
        <end position="437"/>
    </location>
</feature>
<feature type="transmembrane region" description="Helical" evidence="2">
    <location>
        <begin position="982"/>
        <end position="1001"/>
    </location>
</feature>
<protein>
    <submittedName>
        <fullName evidence="3">Uncharacterized protein</fullName>
    </submittedName>
</protein>
<feature type="transmembrane region" description="Helical" evidence="2">
    <location>
        <begin position="197"/>
        <end position="218"/>
    </location>
</feature>
<evidence type="ECO:0000256" key="2">
    <source>
        <dbReference type="SAM" id="Phobius"/>
    </source>
</evidence>
<feature type="region of interest" description="Disordered" evidence="1">
    <location>
        <begin position="1086"/>
        <end position="1144"/>
    </location>
</feature>
<feature type="transmembrane region" description="Helical" evidence="2">
    <location>
        <begin position="238"/>
        <end position="262"/>
    </location>
</feature>
<keyword evidence="2" id="KW-0812">Transmembrane</keyword>
<dbReference type="EMBL" id="BRYB01000293">
    <property type="protein sequence ID" value="GMI27088.1"/>
    <property type="molecule type" value="Genomic_DNA"/>
</dbReference>
<feature type="transmembrane region" description="Helical" evidence="2">
    <location>
        <begin position="47"/>
        <end position="67"/>
    </location>
</feature>
<reference evidence="3 4" key="1">
    <citation type="journal article" date="2023" name="Commun. Biol.">
        <title>Genome analysis of Parmales, the sister group of diatoms, reveals the evolutionary specialization of diatoms from phago-mixotrophs to photoautotrophs.</title>
        <authorList>
            <person name="Ban H."/>
            <person name="Sato S."/>
            <person name="Yoshikawa S."/>
            <person name="Yamada K."/>
            <person name="Nakamura Y."/>
            <person name="Ichinomiya M."/>
            <person name="Sato N."/>
            <person name="Blanc-Mathieu R."/>
            <person name="Endo H."/>
            <person name="Kuwata A."/>
            <person name="Ogata H."/>
        </authorList>
    </citation>
    <scope>NUCLEOTIDE SEQUENCE [LARGE SCALE GENOMIC DNA]</scope>
</reference>